<dbReference type="SUPFAM" id="SSF46785">
    <property type="entry name" value="Winged helix' DNA-binding domain"/>
    <property type="match status" value="1"/>
</dbReference>
<keyword evidence="4" id="KW-0804">Transcription</keyword>
<accession>A0AAE4WCE8</accession>
<evidence type="ECO:0000256" key="2">
    <source>
        <dbReference type="ARBA" id="ARBA00023015"/>
    </source>
</evidence>
<dbReference type="InterPro" id="IPR005119">
    <property type="entry name" value="LysR_subst-bd"/>
</dbReference>
<evidence type="ECO:0000256" key="1">
    <source>
        <dbReference type="ARBA" id="ARBA00009437"/>
    </source>
</evidence>
<proteinExistence type="inferred from homology"/>
<evidence type="ECO:0000256" key="3">
    <source>
        <dbReference type="ARBA" id="ARBA00023125"/>
    </source>
</evidence>
<dbReference type="PROSITE" id="PS50931">
    <property type="entry name" value="HTH_LYSR"/>
    <property type="match status" value="1"/>
</dbReference>
<reference evidence="6 7" key="1">
    <citation type="submission" date="2019-12" db="EMBL/GenBank/DDBJ databases">
        <title>Whole-genome sequencing of Allorhizobium vitis.</title>
        <authorList>
            <person name="Gan H.M."/>
            <person name="Szegedi E."/>
            <person name="Burr T."/>
            <person name="Savka M.A."/>
        </authorList>
    </citation>
    <scope>NUCLEOTIDE SEQUENCE [LARGE SCALE GENOMIC DNA]</scope>
    <source>
        <strain evidence="6 7">CG989</strain>
    </source>
</reference>
<dbReference type="GO" id="GO:0003700">
    <property type="term" value="F:DNA-binding transcription factor activity"/>
    <property type="evidence" value="ECO:0007669"/>
    <property type="project" value="InterPro"/>
</dbReference>
<dbReference type="Gene3D" id="1.10.10.10">
    <property type="entry name" value="Winged helix-like DNA-binding domain superfamily/Winged helix DNA-binding domain"/>
    <property type="match status" value="1"/>
</dbReference>
<evidence type="ECO:0000313" key="7">
    <source>
        <dbReference type="Proteomes" id="UP000436692"/>
    </source>
</evidence>
<dbReference type="CDD" id="cd00090">
    <property type="entry name" value="HTH_ARSR"/>
    <property type="match status" value="1"/>
</dbReference>
<dbReference type="InterPro" id="IPR058163">
    <property type="entry name" value="LysR-type_TF_proteobact-type"/>
</dbReference>
<dbReference type="Proteomes" id="UP000436692">
    <property type="component" value="Unassembled WGS sequence"/>
</dbReference>
<evidence type="ECO:0000256" key="4">
    <source>
        <dbReference type="ARBA" id="ARBA00023163"/>
    </source>
</evidence>
<dbReference type="Pfam" id="PF00126">
    <property type="entry name" value="HTH_1"/>
    <property type="match status" value="1"/>
</dbReference>
<dbReference type="GO" id="GO:0043565">
    <property type="term" value="F:sequence-specific DNA binding"/>
    <property type="evidence" value="ECO:0007669"/>
    <property type="project" value="TreeGrafter"/>
</dbReference>
<comment type="similarity">
    <text evidence="1">Belongs to the LysR transcriptional regulatory family.</text>
</comment>
<dbReference type="PANTHER" id="PTHR30537">
    <property type="entry name" value="HTH-TYPE TRANSCRIPTIONAL REGULATOR"/>
    <property type="match status" value="1"/>
</dbReference>
<keyword evidence="2" id="KW-0805">Transcription regulation</keyword>
<keyword evidence="3" id="KW-0238">DNA-binding</keyword>
<dbReference type="InterPro" id="IPR000847">
    <property type="entry name" value="LysR_HTH_N"/>
</dbReference>
<sequence>MAKDRLPPLRALRMLESFLHSGSVTATARELNVSHSAVSHQLKQIEDWAGIRLVRREGRHAILTEAGESLSRVVNESFGAIRHELDRLTMREDLPISVAALRIVFPNWLLQTVHEFMATYPGHSVYLQEHLSDQPVLPEPDITIGFSLGGEIPEGASRIIPGRAIPVCSPAFLAHHPIRDNADIASSTLLQDEDMRMWRTWLEKVGIEWGLGATFGKCFVSGSALAVEAALAGLGIALCREALISPHLQSGALVTVSDVGIDDQSCYFLILSQRGESRLATVRLSDWLKQSVAKKFGPLCQSFPSA</sequence>
<evidence type="ECO:0000259" key="5">
    <source>
        <dbReference type="PROSITE" id="PS50931"/>
    </source>
</evidence>
<dbReference type="EMBL" id="WPHM01000002">
    <property type="protein sequence ID" value="MUZ56968.1"/>
    <property type="molecule type" value="Genomic_DNA"/>
</dbReference>
<organism evidence="6 7">
    <name type="scientific">Agrobacterium vitis</name>
    <name type="common">Rhizobium vitis</name>
    <dbReference type="NCBI Taxonomy" id="373"/>
    <lineage>
        <taxon>Bacteria</taxon>
        <taxon>Pseudomonadati</taxon>
        <taxon>Pseudomonadota</taxon>
        <taxon>Alphaproteobacteria</taxon>
        <taxon>Hyphomicrobiales</taxon>
        <taxon>Rhizobiaceae</taxon>
        <taxon>Rhizobium/Agrobacterium group</taxon>
        <taxon>Agrobacterium</taxon>
    </lineage>
</organism>
<dbReference type="InterPro" id="IPR036390">
    <property type="entry name" value="WH_DNA-bd_sf"/>
</dbReference>
<dbReference type="InterPro" id="IPR036388">
    <property type="entry name" value="WH-like_DNA-bd_sf"/>
</dbReference>
<dbReference type="PANTHER" id="PTHR30537:SF74">
    <property type="entry name" value="HTH-TYPE TRANSCRIPTIONAL REGULATOR TRPI"/>
    <property type="match status" value="1"/>
</dbReference>
<dbReference type="AlphaFoldDB" id="A0AAE4WCE8"/>
<dbReference type="RefSeq" id="WP_156547146.1">
    <property type="nucleotide sequence ID" value="NZ_WPHM01000002.1"/>
</dbReference>
<dbReference type="SUPFAM" id="SSF53850">
    <property type="entry name" value="Periplasmic binding protein-like II"/>
    <property type="match status" value="1"/>
</dbReference>
<dbReference type="GO" id="GO:0006351">
    <property type="term" value="P:DNA-templated transcription"/>
    <property type="evidence" value="ECO:0007669"/>
    <property type="project" value="TreeGrafter"/>
</dbReference>
<gene>
    <name evidence="6" type="ORF">GOZ95_05760</name>
</gene>
<dbReference type="InterPro" id="IPR011991">
    <property type="entry name" value="ArsR-like_HTH"/>
</dbReference>
<name>A0AAE4WCE8_AGRVI</name>
<evidence type="ECO:0000313" key="6">
    <source>
        <dbReference type="EMBL" id="MUZ56968.1"/>
    </source>
</evidence>
<comment type="caution">
    <text evidence="6">The sequence shown here is derived from an EMBL/GenBank/DDBJ whole genome shotgun (WGS) entry which is preliminary data.</text>
</comment>
<dbReference type="Gene3D" id="3.40.190.10">
    <property type="entry name" value="Periplasmic binding protein-like II"/>
    <property type="match status" value="2"/>
</dbReference>
<dbReference type="Pfam" id="PF03466">
    <property type="entry name" value="LysR_substrate"/>
    <property type="match status" value="1"/>
</dbReference>
<feature type="domain" description="HTH lysR-type" evidence="5">
    <location>
        <begin position="7"/>
        <end position="64"/>
    </location>
</feature>
<protein>
    <submittedName>
        <fullName evidence="6">LysR family transcriptional regulator</fullName>
    </submittedName>
</protein>